<feature type="region of interest" description="Disordered" evidence="1">
    <location>
        <begin position="326"/>
        <end position="386"/>
    </location>
</feature>
<protein>
    <submittedName>
        <fullName evidence="2">Uncharacterized protein</fullName>
    </submittedName>
</protein>
<keyword evidence="3" id="KW-1185">Reference proteome</keyword>
<feature type="non-terminal residue" evidence="2">
    <location>
        <position position="1"/>
    </location>
</feature>
<accession>A0ABQ5GP43</accession>
<feature type="compositionally biased region" description="Basic residues" evidence="1">
    <location>
        <begin position="377"/>
        <end position="386"/>
    </location>
</feature>
<feature type="compositionally biased region" description="Basic residues" evidence="1">
    <location>
        <begin position="59"/>
        <end position="71"/>
    </location>
</feature>
<proteinExistence type="predicted"/>
<reference evidence="2" key="2">
    <citation type="submission" date="2022-01" db="EMBL/GenBank/DDBJ databases">
        <authorList>
            <person name="Yamashiro T."/>
            <person name="Shiraishi A."/>
            <person name="Satake H."/>
            <person name="Nakayama K."/>
        </authorList>
    </citation>
    <scope>NUCLEOTIDE SEQUENCE</scope>
</reference>
<reference evidence="2" key="1">
    <citation type="journal article" date="2022" name="Int. J. Mol. Sci.">
        <title>Draft Genome of Tanacetum Coccineum: Genomic Comparison of Closely Related Tanacetum-Family Plants.</title>
        <authorList>
            <person name="Yamashiro T."/>
            <person name="Shiraishi A."/>
            <person name="Nakayama K."/>
            <person name="Satake H."/>
        </authorList>
    </citation>
    <scope>NUCLEOTIDE SEQUENCE</scope>
</reference>
<feature type="region of interest" description="Disordered" evidence="1">
    <location>
        <begin position="51"/>
        <end position="106"/>
    </location>
</feature>
<evidence type="ECO:0000256" key="1">
    <source>
        <dbReference type="SAM" id="MobiDB-lite"/>
    </source>
</evidence>
<feature type="compositionally biased region" description="Polar residues" evidence="1">
    <location>
        <begin position="344"/>
        <end position="369"/>
    </location>
</feature>
<dbReference type="Proteomes" id="UP001151760">
    <property type="component" value="Unassembled WGS sequence"/>
</dbReference>
<evidence type="ECO:0000313" key="2">
    <source>
        <dbReference type="EMBL" id="GJT76672.1"/>
    </source>
</evidence>
<organism evidence="2 3">
    <name type="scientific">Tanacetum coccineum</name>
    <dbReference type="NCBI Taxonomy" id="301880"/>
    <lineage>
        <taxon>Eukaryota</taxon>
        <taxon>Viridiplantae</taxon>
        <taxon>Streptophyta</taxon>
        <taxon>Embryophyta</taxon>
        <taxon>Tracheophyta</taxon>
        <taxon>Spermatophyta</taxon>
        <taxon>Magnoliopsida</taxon>
        <taxon>eudicotyledons</taxon>
        <taxon>Gunneridae</taxon>
        <taxon>Pentapetalae</taxon>
        <taxon>asterids</taxon>
        <taxon>campanulids</taxon>
        <taxon>Asterales</taxon>
        <taxon>Asteraceae</taxon>
        <taxon>Asteroideae</taxon>
        <taxon>Anthemideae</taxon>
        <taxon>Anthemidinae</taxon>
        <taxon>Tanacetum</taxon>
    </lineage>
</organism>
<gene>
    <name evidence="2" type="ORF">Tco_1043397</name>
</gene>
<name>A0ABQ5GP43_9ASTR</name>
<feature type="compositionally biased region" description="Basic and acidic residues" evidence="1">
    <location>
        <begin position="76"/>
        <end position="106"/>
    </location>
</feature>
<dbReference type="EMBL" id="BQNB010018645">
    <property type="protein sequence ID" value="GJT76672.1"/>
    <property type="molecule type" value="Genomic_DNA"/>
</dbReference>
<evidence type="ECO:0000313" key="3">
    <source>
        <dbReference type="Proteomes" id="UP001151760"/>
    </source>
</evidence>
<comment type="caution">
    <text evidence="2">The sequence shown here is derived from an EMBL/GenBank/DDBJ whole genome shotgun (WGS) entry which is preliminary data.</text>
</comment>
<sequence length="429" mass="48839">KKKRVKDSQYFNDKMLLMEAMEKGTVLDAEAEAFLADVECTAPYDQPLAITTTSMFKERKSKKRTKNKAKTTKPNSEWKSKEKTKSKSKPKPEKSTQKLRGKEEKVQTANMAKIYSKGHSCQVQRLLTAKDLQLSWLTCPLQVEPMVQTTVKSMRVNTDAIKSLYVNHLVDHMRLHRIEHHQARWGYVGIDDNTIQLAISTNWTAKFKDIPTELKEQLQGKDDTIWKLQTLINSISMLNVGPTVENINVKRRYQELLKSNTHSRDALTGKITALTTENAKLKTELISKISSGPIASDKPKVLALGMYAISPKYIPPQRRVNRAVHTPLPKKQQVTFQEPPRPSNRPTQKTVVQQNKKPNVLVNLSTRTKPATESRKPMPKSHTRNHRILPSKSVNARRAADHNRKLNVVDHNQFVIRSLKSVNTKNPPG</sequence>